<feature type="compositionally biased region" description="Basic and acidic residues" evidence="1">
    <location>
        <begin position="79"/>
        <end position="90"/>
    </location>
</feature>
<dbReference type="AlphaFoldDB" id="A0A2Z2HT00"/>
<gene>
    <name evidence="3" type="ORF">B1756_05395</name>
</gene>
<evidence type="ECO:0000313" key="4">
    <source>
        <dbReference type="Proteomes" id="UP000250088"/>
    </source>
</evidence>
<name>A0A2Z2HT00_9EURY</name>
<reference evidence="4" key="1">
    <citation type="submission" date="2017-02" db="EMBL/GenBank/DDBJ databases">
        <title>Natronthermophilus aegyptiacus gen. nov.,sp. nov., an aerobic, extremely halophilic alkalithermophilic archaeon isolated from the athalassohaline Wadi An Natrun, Egypt.</title>
        <authorList>
            <person name="Zhao B."/>
        </authorList>
    </citation>
    <scope>NUCLEOTIDE SEQUENCE [LARGE SCALE GENOMIC DNA]</scope>
    <source>
        <strain evidence="4">JW/NM-HA 15</strain>
    </source>
</reference>
<sequence length="262" mass="29398">MARLERIRVYPVKALDGVDREQAVILEGGTLAGDREFAIYDADGEVVNGKRTARVHDLETDVDLDAGRRLSIDAPESGEQERRQFDLADPTDRERAEDWLGDVFAVEATLERDRSLGFVDRRDMGPSVVSTATLESVASWFDELTVEGVRRRLRTNLEVSGVPAFWEDRFVGADAPALSIGDVTLEGVTPCGRCVVPERDPESGEREPDFRSRFVERRETAFPEWADPDAFDHYYTVTIITRVHEADRGTTLRVGDEVQALE</sequence>
<accession>A0A2Z2HT00</accession>
<evidence type="ECO:0000259" key="2">
    <source>
        <dbReference type="PROSITE" id="PS51340"/>
    </source>
</evidence>
<dbReference type="RefSeq" id="WP_086887618.1">
    <property type="nucleotide sequence ID" value="NZ_CP019893.1"/>
</dbReference>
<proteinExistence type="predicted"/>
<keyword evidence="4" id="KW-1185">Reference proteome</keyword>
<organism evidence="3 4">
    <name type="scientific">Natrarchaeobaculum aegyptiacum</name>
    <dbReference type="NCBI Taxonomy" id="745377"/>
    <lineage>
        <taxon>Archaea</taxon>
        <taxon>Methanobacteriati</taxon>
        <taxon>Methanobacteriota</taxon>
        <taxon>Stenosarchaea group</taxon>
        <taxon>Halobacteria</taxon>
        <taxon>Halobacteriales</taxon>
        <taxon>Natrialbaceae</taxon>
        <taxon>Natrarchaeobaculum</taxon>
    </lineage>
</organism>
<feature type="domain" description="MOSC" evidence="2">
    <location>
        <begin position="89"/>
        <end position="261"/>
    </location>
</feature>
<dbReference type="PROSITE" id="PS51340">
    <property type="entry name" value="MOSC"/>
    <property type="match status" value="1"/>
</dbReference>
<dbReference type="InterPro" id="IPR005302">
    <property type="entry name" value="MoCF_Sase_C"/>
</dbReference>
<dbReference type="KEGG" id="naj:B1756_05395"/>
<dbReference type="Pfam" id="PF03473">
    <property type="entry name" value="MOSC"/>
    <property type="match status" value="1"/>
</dbReference>
<evidence type="ECO:0000313" key="3">
    <source>
        <dbReference type="EMBL" id="ARS89235.1"/>
    </source>
</evidence>
<dbReference type="SUPFAM" id="SSF50800">
    <property type="entry name" value="PK beta-barrel domain-like"/>
    <property type="match status" value="1"/>
</dbReference>
<feature type="region of interest" description="Disordered" evidence="1">
    <location>
        <begin position="71"/>
        <end position="90"/>
    </location>
</feature>
<dbReference type="Pfam" id="PF03476">
    <property type="entry name" value="MOSC_N"/>
    <property type="match status" value="1"/>
</dbReference>
<dbReference type="OrthoDB" id="211216at2157"/>
<dbReference type="InterPro" id="IPR005303">
    <property type="entry name" value="MOCOS_middle"/>
</dbReference>
<dbReference type="GO" id="GO:0030151">
    <property type="term" value="F:molybdenum ion binding"/>
    <property type="evidence" value="ECO:0007669"/>
    <property type="project" value="InterPro"/>
</dbReference>
<dbReference type="InterPro" id="IPR011037">
    <property type="entry name" value="Pyrv_Knase-like_insert_dom_sf"/>
</dbReference>
<dbReference type="Proteomes" id="UP000250088">
    <property type="component" value="Chromosome"/>
</dbReference>
<dbReference type="GO" id="GO:0030170">
    <property type="term" value="F:pyridoxal phosphate binding"/>
    <property type="evidence" value="ECO:0007669"/>
    <property type="project" value="InterPro"/>
</dbReference>
<protein>
    <submittedName>
        <fullName evidence="3">Molybdenum cofactor biosysynthesis protein</fullName>
    </submittedName>
</protein>
<evidence type="ECO:0000256" key="1">
    <source>
        <dbReference type="SAM" id="MobiDB-lite"/>
    </source>
</evidence>
<dbReference type="GeneID" id="32893491"/>
<dbReference type="GO" id="GO:0003824">
    <property type="term" value="F:catalytic activity"/>
    <property type="evidence" value="ECO:0007669"/>
    <property type="project" value="InterPro"/>
</dbReference>
<dbReference type="EMBL" id="CP019893">
    <property type="protein sequence ID" value="ARS89235.1"/>
    <property type="molecule type" value="Genomic_DNA"/>
</dbReference>